<dbReference type="EMBL" id="WWEN01000003">
    <property type="protein sequence ID" value="MYM55198.1"/>
    <property type="molecule type" value="Genomic_DNA"/>
</dbReference>
<feature type="domain" description="RsdA/BaiN/AoA(So)-like insert" evidence="5">
    <location>
        <begin position="185"/>
        <end position="325"/>
    </location>
</feature>
<dbReference type="NCBIfam" id="TIGR03862">
    <property type="entry name" value="flavo_PP4765"/>
    <property type="match status" value="1"/>
</dbReference>
<evidence type="ECO:0000313" key="7">
    <source>
        <dbReference type="Proteomes" id="UP000479043"/>
    </source>
</evidence>
<dbReference type="InterPro" id="IPR057661">
    <property type="entry name" value="RsdA/BaiN/AoA(So)_Rossmann"/>
</dbReference>
<dbReference type="Gene3D" id="2.40.30.10">
    <property type="entry name" value="Translation factors"/>
    <property type="match status" value="1"/>
</dbReference>
<dbReference type="SUPFAM" id="SSF51905">
    <property type="entry name" value="FAD/NAD(P)-binding domain"/>
    <property type="match status" value="1"/>
</dbReference>
<organism evidence="6 7">
    <name type="scientific">Thalassovita mangrovi</name>
    <dbReference type="NCBI Taxonomy" id="2692236"/>
    <lineage>
        <taxon>Bacteria</taxon>
        <taxon>Pseudomonadati</taxon>
        <taxon>Pseudomonadota</taxon>
        <taxon>Alphaproteobacteria</taxon>
        <taxon>Rhodobacterales</taxon>
        <taxon>Roseobacteraceae</taxon>
        <taxon>Thalassovita</taxon>
    </lineage>
</organism>
<evidence type="ECO:0000256" key="3">
    <source>
        <dbReference type="ARBA" id="ARBA00022827"/>
    </source>
</evidence>
<sequence length="385" mass="41308">MAALVIGAGPAGLMAAEELARAGHKVVVAEAKPSVARKFLMAGKSGLNLTKAEGFERFLAAYGDAAPVLEPMLRAFGPEQVQAWAEGLGQDLFTGSSGRVFPRAMKASPLLRAWLGRLAQMGVEIRTRWAWVSWDEDFGFDTPEGAKELRPDICVLACGGASWARLGSDGQWAGLFDAGSLAPFRPANMGFIVDWSDHMAAQFGQPLKNVVLKAGEEHVRAECVISERGLEGGGIYAVSRALREGAGLRIDLLPDLSEDDIRARLDRIGPKQSLKNRLRKGLRLDPVKLALIMEFARPLPSDIAPVLKNLPVPLVGPRPMDEAISTAGGVRFKALDGGLMLKARPGTFVAGEMLDWEAPTGGYLLTGCLATGRWAGRAAAEYLRR</sequence>
<accession>A0A6L8LGX4</accession>
<comment type="caution">
    <text evidence="6">The sequence shown here is derived from an EMBL/GenBank/DDBJ whole genome shotgun (WGS) entry which is preliminary data.</text>
</comment>
<protein>
    <submittedName>
        <fullName evidence="6">TIGR03862 family flavoprotein</fullName>
    </submittedName>
</protein>
<evidence type="ECO:0000259" key="4">
    <source>
        <dbReference type="Pfam" id="PF03486"/>
    </source>
</evidence>
<keyword evidence="2" id="KW-0285">Flavoprotein</keyword>
<dbReference type="Pfam" id="PF03486">
    <property type="entry name" value="HI0933_like"/>
    <property type="match status" value="1"/>
</dbReference>
<dbReference type="InterPro" id="IPR036188">
    <property type="entry name" value="FAD/NAD-bd_sf"/>
</dbReference>
<gene>
    <name evidence="6" type="ORF">GR167_07770</name>
</gene>
<feature type="domain" description="RsdA/BaiN/AoA(So)-like Rossmann fold-like" evidence="4">
    <location>
        <begin position="3"/>
        <end position="377"/>
    </location>
</feature>
<dbReference type="SUPFAM" id="SSF160996">
    <property type="entry name" value="HI0933 insert domain-like"/>
    <property type="match status" value="1"/>
</dbReference>
<dbReference type="PANTHER" id="PTHR42887">
    <property type="entry name" value="OS12G0638800 PROTEIN"/>
    <property type="match status" value="1"/>
</dbReference>
<dbReference type="Gene3D" id="3.50.50.60">
    <property type="entry name" value="FAD/NAD(P)-binding domain"/>
    <property type="match status" value="1"/>
</dbReference>
<dbReference type="Proteomes" id="UP000479043">
    <property type="component" value="Unassembled WGS sequence"/>
</dbReference>
<dbReference type="InterPro" id="IPR004792">
    <property type="entry name" value="BaiN-like"/>
</dbReference>
<keyword evidence="7" id="KW-1185">Reference proteome</keyword>
<evidence type="ECO:0000256" key="2">
    <source>
        <dbReference type="ARBA" id="ARBA00022630"/>
    </source>
</evidence>
<reference evidence="6 7" key="1">
    <citation type="submission" date="2020-01" db="EMBL/GenBank/DDBJ databases">
        <authorList>
            <person name="Chen S."/>
        </authorList>
    </citation>
    <scope>NUCLEOTIDE SEQUENCE [LARGE SCALE GENOMIC DNA]</scope>
    <source>
        <strain evidence="6 7">GS-10</strain>
    </source>
</reference>
<name>A0A6L8LGX4_9RHOB</name>
<dbReference type="InterPro" id="IPR023166">
    <property type="entry name" value="BaiN-like_dom_sf"/>
</dbReference>
<proteinExistence type="predicted"/>
<dbReference type="InterPro" id="IPR022460">
    <property type="entry name" value="Flavoprotein_PP4765"/>
</dbReference>
<dbReference type="Pfam" id="PF22780">
    <property type="entry name" value="HI0933_like_1st"/>
    <property type="match status" value="1"/>
</dbReference>
<dbReference type="Gene3D" id="1.10.8.260">
    <property type="entry name" value="HI0933 insert domain-like"/>
    <property type="match status" value="1"/>
</dbReference>
<comment type="cofactor">
    <cofactor evidence="1">
        <name>FAD</name>
        <dbReference type="ChEBI" id="CHEBI:57692"/>
    </cofactor>
</comment>
<dbReference type="NCBIfam" id="TIGR00275">
    <property type="entry name" value="aminoacetone oxidase family FAD-binding enzyme"/>
    <property type="match status" value="1"/>
</dbReference>
<evidence type="ECO:0000256" key="1">
    <source>
        <dbReference type="ARBA" id="ARBA00001974"/>
    </source>
</evidence>
<dbReference type="AlphaFoldDB" id="A0A6L8LGX4"/>
<dbReference type="InterPro" id="IPR055178">
    <property type="entry name" value="RsdA/BaiN/AoA(So)-like_dom"/>
</dbReference>
<keyword evidence="3" id="KW-0274">FAD</keyword>
<dbReference type="PANTHER" id="PTHR42887:SF1">
    <property type="entry name" value="BLR3961 PROTEIN"/>
    <property type="match status" value="1"/>
</dbReference>
<evidence type="ECO:0000259" key="5">
    <source>
        <dbReference type="Pfam" id="PF22780"/>
    </source>
</evidence>
<dbReference type="RefSeq" id="WP_160973383.1">
    <property type="nucleotide sequence ID" value="NZ_WWEN01000003.1"/>
</dbReference>
<evidence type="ECO:0000313" key="6">
    <source>
        <dbReference type="EMBL" id="MYM55198.1"/>
    </source>
</evidence>